<dbReference type="PANTHER" id="PTHR43130:SF3">
    <property type="entry name" value="HTH-TYPE TRANSCRIPTIONAL REGULATOR RV1931C"/>
    <property type="match status" value="1"/>
</dbReference>
<dbReference type="GO" id="GO:0043565">
    <property type="term" value="F:sequence-specific DNA binding"/>
    <property type="evidence" value="ECO:0007669"/>
    <property type="project" value="InterPro"/>
</dbReference>
<dbReference type="AlphaFoldDB" id="A0A0G3BDH7"/>
<reference evidence="2 3" key="1">
    <citation type="submission" date="2015-05" db="EMBL/GenBank/DDBJ databases">
        <authorList>
            <person name="Tang B."/>
            <person name="Yu Y."/>
        </authorList>
    </citation>
    <scope>NUCLEOTIDE SEQUENCE [LARGE SCALE GENOMIC DNA]</scope>
    <source>
        <strain evidence="2 3">DSM 7029</strain>
    </source>
</reference>
<dbReference type="RefSeq" id="WP_047193468.1">
    <property type="nucleotide sequence ID" value="NZ_CP011371.1"/>
</dbReference>
<dbReference type="Proteomes" id="UP000035352">
    <property type="component" value="Chromosome"/>
</dbReference>
<dbReference type="KEGG" id="pbh:AAW51_0656"/>
<dbReference type="Gene3D" id="1.10.10.60">
    <property type="entry name" value="Homeodomain-like"/>
    <property type="match status" value="1"/>
</dbReference>
<gene>
    <name evidence="2" type="ORF">AAW51_0656</name>
</gene>
<evidence type="ECO:0000313" key="2">
    <source>
        <dbReference type="EMBL" id="AKJ27347.1"/>
    </source>
</evidence>
<dbReference type="InterPro" id="IPR052158">
    <property type="entry name" value="INH-QAR"/>
</dbReference>
<evidence type="ECO:0000313" key="3">
    <source>
        <dbReference type="Proteomes" id="UP000035352"/>
    </source>
</evidence>
<dbReference type="GO" id="GO:0003700">
    <property type="term" value="F:DNA-binding transcription factor activity"/>
    <property type="evidence" value="ECO:0007669"/>
    <property type="project" value="InterPro"/>
</dbReference>
<dbReference type="EMBL" id="CP011371">
    <property type="protein sequence ID" value="AKJ27347.1"/>
    <property type="molecule type" value="Genomic_DNA"/>
</dbReference>
<dbReference type="Gene3D" id="3.40.50.880">
    <property type="match status" value="1"/>
</dbReference>
<dbReference type="SUPFAM" id="SSF52317">
    <property type="entry name" value="Class I glutamine amidotransferase-like"/>
    <property type="match status" value="1"/>
</dbReference>
<dbReference type="OrthoDB" id="9803764at2"/>
<dbReference type="InterPro" id="IPR029062">
    <property type="entry name" value="Class_I_gatase-like"/>
</dbReference>
<dbReference type="CDD" id="cd03138">
    <property type="entry name" value="GATase1_AraC_2"/>
    <property type="match status" value="1"/>
</dbReference>
<name>A0A0G3BDH7_9BURK</name>
<organism evidence="2 3">
    <name type="scientific">Caldimonas brevitalea</name>
    <dbReference type="NCBI Taxonomy" id="413882"/>
    <lineage>
        <taxon>Bacteria</taxon>
        <taxon>Pseudomonadati</taxon>
        <taxon>Pseudomonadota</taxon>
        <taxon>Betaproteobacteria</taxon>
        <taxon>Burkholderiales</taxon>
        <taxon>Sphaerotilaceae</taxon>
        <taxon>Caldimonas</taxon>
    </lineage>
</organism>
<dbReference type="InterPro" id="IPR018060">
    <property type="entry name" value="HTH_AraC"/>
</dbReference>
<feature type="domain" description="HTH araC/xylS-type" evidence="1">
    <location>
        <begin position="222"/>
        <end position="320"/>
    </location>
</feature>
<dbReference type="Pfam" id="PF12833">
    <property type="entry name" value="HTH_18"/>
    <property type="match status" value="1"/>
</dbReference>
<dbReference type="SMART" id="SM00342">
    <property type="entry name" value="HTH_ARAC"/>
    <property type="match status" value="1"/>
</dbReference>
<dbReference type="PANTHER" id="PTHR43130">
    <property type="entry name" value="ARAC-FAMILY TRANSCRIPTIONAL REGULATOR"/>
    <property type="match status" value="1"/>
</dbReference>
<protein>
    <submittedName>
        <fullName evidence="2">AraC family transcriptional regulator</fullName>
    </submittedName>
</protein>
<evidence type="ECO:0000259" key="1">
    <source>
        <dbReference type="PROSITE" id="PS01124"/>
    </source>
</evidence>
<sequence>MKIDVLALDGVFDTGLSTVLDALAMANELAPMAGIDSLRFEVRLVGMRRRVRTSQGLTVPAALDGAGPAPDWLVVPAIGCKMPASLEPALQRADVRDAASWLRERAHQGAQTAAACVGTFVLAESGLLDGRSATTSWWLAPLFRQRYPRVTLEASRMVVRSGPTLTAGAALSHVDLALSLVRSASPELASMTAKYLVVDSGRPSQSAYVIPDHLAHHDALVERFERWARERLADGFSLDDAAHALATSKRTLQRRMAEVLGKTPLSYFQDLRVERAVHLLQTRQHDIERIAAEVGYADGVTLRALLRRRLGRGVREIRLHARGETGTVPPADE</sequence>
<proteinExistence type="predicted"/>
<dbReference type="PATRIC" id="fig|413882.6.peg.695"/>
<keyword evidence="3" id="KW-1185">Reference proteome</keyword>
<dbReference type="PROSITE" id="PS01124">
    <property type="entry name" value="HTH_ARAC_FAMILY_2"/>
    <property type="match status" value="1"/>
</dbReference>
<dbReference type="InterPro" id="IPR002818">
    <property type="entry name" value="DJ-1/PfpI"/>
</dbReference>
<accession>A0A0G3BDH7</accession>
<dbReference type="STRING" id="413882.AAW51_0656"/>
<dbReference type="Pfam" id="PF01965">
    <property type="entry name" value="DJ-1_PfpI"/>
    <property type="match status" value="1"/>
</dbReference>